<evidence type="ECO:0000313" key="4">
    <source>
        <dbReference type="Proteomes" id="UP000650081"/>
    </source>
</evidence>
<evidence type="ECO:0000259" key="1">
    <source>
        <dbReference type="Pfam" id="PF23653"/>
    </source>
</evidence>
<evidence type="ECO:0000313" key="3">
    <source>
        <dbReference type="EMBL" id="MBC6994268.1"/>
    </source>
</evidence>
<dbReference type="EMBL" id="JACSIT010000094">
    <property type="protein sequence ID" value="MBC6994268.1"/>
    <property type="molecule type" value="Genomic_DNA"/>
</dbReference>
<sequence length="487" mass="55800">MADAAPAVHPQAPSMLQIVPLKPGQALDKSYRKQKVARQDIDRLKTELPRLLDLTADHVESEATLRDHLQSFLRGLAYPADDFLVQSEVRRMDTVIHDGPRKKDPIAVIIEAKTSRNRTEMFTPERPNAKALHELALYFVREREAGNTAIKHLLITDGNHFYVFADGDFERLFFSKKRFLRELLAADADPGKNNPIAYEIISRHIADLADEKLPCTAFQLADFRRYCEDQDPATDDRLIDIYKILSPEHLLRRPFANDSNKLDKRFYRELLHIMGLEERYEDAQKKSGKKVIDRLPPGQRHPASLLENVLDMAETDDRFRLVRHFNSYGSNRAEREFAVALELCLTWVNRVLFLKLLESQLLSYHGGDRRLRFLTAELVPDYDALHSLFFKVLAKPPAERQPIVAAFAHVPYLNSSLFEPTELEQQVLFVHGLKDQHGLPLAPQSVLSTRVRAQSLSPSPGPSKKSTRGAFWYKIRKSSILRLFPSP</sequence>
<name>A0A923PHK8_9BACT</name>
<organism evidence="3 4">
    <name type="scientific">Neolewinella lacunae</name>
    <dbReference type="NCBI Taxonomy" id="1517758"/>
    <lineage>
        <taxon>Bacteria</taxon>
        <taxon>Pseudomonadati</taxon>
        <taxon>Bacteroidota</taxon>
        <taxon>Saprospiria</taxon>
        <taxon>Saprospirales</taxon>
        <taxon>Lewinellaceae</taxon>
        <taxon>Neolewinella</taxon>
    </lineage>
</organism>
<dbReference type="InterPro" id="IPR056716">
    <property type="entry name" value="DUF7814"/>
</dbReference>
<dbReference type="InterPro" id="IPR055573">
    <property type="entry name" value="DUF7149"/>
</dbReference>
<evidence type="ECO:0000259" key="2">
    <source>
        <dbReference type="Pfam" id="PF25120"/>
    </source>
</evidence>
<accession>A0A923PHK8</accession>
<gene>
    <name evidence="3" type="ORF">H9S92_08850</name>
</gene>
<dbReference type="Proteomes" id="UP000650081">
    <property type="component" value="Unassembled WGS sequence"/>
</dbReference>
<feature type="domain" description="DUF7814" evidence="2">
    <location>
        <begin position="259"/>
        <end position="450"/>
    </location>
</feature>
<feature type="domain" description="DUF7149" evidence="1">
    <location>
        <begin position="22"/>
        <end position="258"/>
    </location>
</feature>
<proteinExistence type="predicted"/>
<dbReference type="Pfam" id="PF25120">
    <property type="entry name" value="DUF7814"/>
    <property type="match status" value="1"/>
</dbReference>
<keyword evidence="4" id="KW-1185">Reference proteome</keyword>
<dbReference type="Pfam" id="PF23653">
    <property type="entry name" value="DUF7149"/>
    <property type="match status" value="1"/>
</dbReference>
<protein>
    <submittedName>
        <fullName evidence="3">Uncharacterized protein</fullName>
    </submittedName>
</protein>
<comment type="caution">
    <text evidence="3">The sequence shown here is derived from an EMBL/GenBank/DDBJ whole genome shotgun (WGS) entry which is preliminary data.</text>
</comment>
<dbReference type="AlphaFoldDB" id="A0A923PHK8"/>
<reference evidence="3" key="1">
    <citation type="submission" date="2020-08" db="EMBL/GenBank/DDBJ databases">
        <title>Lewinella bacteria from marine environments.</title>
        <authorList>
            <person name="Zhong Y."/>
        </authorList>
    </citation>
    <scope>NUCLEOTIDE SEQUENCE</scope>
    <source>
        <strain evidence="3">KCTC 42187</strain>
    </source>
</reference>